<evidence type="ECO:0000313" key="3">
    <source>
        <dbReference type="Proteomes" id="UP000182345"/>
    </source>
</evidence>
<reference evidence="2 3" key="1">
    <citation type="journal article" date="2016" name="Environ. Microbiol.">
        <title>Genomic resolution of a cold subsurface aquifer community provides metabolic insights for novel microbes adapted to high CO concentrations.</title>
        <authorList>
            <person name="Probst A.J."/>
            <person name="Castelle C.J."/>
            <person name="Singh A."/>
            <person name="Brown C.T."/>
            <person name="Anantharaman K."/>
            <person name="Sharon I."/>
            <person name="Hug L.A."/>
            <person name="Burstein D."/>
            <person name="Emerson J.B."/>
            <person name="Thomas B.C."/>
            <person name="Banfield J.F."/>
        </authorList>
    </citation>
    <scope>NUCLEOTIDE SEQUENCE [LARGE SCALE GENOMIC DNA]</scope>
    <source>
        <strain evidence="2">CG1_02_44_10</strain>
    </source>
</reference>
<comment type="caution">
    <text evidence="2">The sequence shown here is derived from an EMBL/GenBank/DDBJ whole genome shotgun (WGS) entry which is preliminary data.</text>
</comment>
<organism evidence="2 3">
    <name type="scientific">Candidatus Collierbacteria bacterium CG1_02_44_10</name>
    <dbReference type="NCBI Taxonomy" id="1805087"/>
    <lineage>
        <taxon>Bacteria</taxon>
        <taxon>Candidatus Collieribacteriota</taxon>
    </lineage>
</organism>
<accession>A0A1J4RX27</accession>
<dbReference type="AlphaFoldDB" id="A0A1J4RX27"/>
<evidence type="ECO:0000256" key="1">
    <source>
        <dbReference type="SAM" id="MobiDB-lite"/>
    </source>
</evidence>
<feature type="region of interest" description="Disordered" evidence="1">
    <location>
        <begin position="81"/>
        <end position="101"/>
    </location>
</feature>
<gene>
    <name evidence="2" type="ORF">AUJ42_02890</name>
</gene>
<evidence type="ECO:0000313" key="2">
    <source>
        <dbReference type="EMBL" id="OIN90565.1"/>
    </source>
</evidence>
<proteinExistence type="predicted"/>
<protein>
    <submittedName>
        <fullName evidence="2">Uncharacterized protein</fullName>
    </submittedName>
</protein>
<name>A0A1J4RX27_9BACT</name>
<feature type="region of interest" description="Disordered" evidence="1">
    <location>
        <begin position="121"/>
        <end position="149"/>
    </location>
</feature>
<sequence length="149" mass="16671">MTMALTVWCESCEKPYNLSELNTTVRMSMKGVTNSIIYSINSWCPRCQERQLVIIPEKSASRDAENDRLLSELLEKRRRSYGKLIPPKRKPPESFDEPPAFDPPFAHAMADILQHEGCLPGEADAVDEDPLAPGLEIKGGPPSGIIKKY</sequence>
<dbReference type="Proteomes" id="UP000182345">
    <property type="component" value="Unassembled WGS sequence"/>
</dbReference>
<dbReference type="EMBL" id="MNUK01000066">
    <property type="protein sequence ID" value="OIN90565.1"/>
    <property type="molecule type" value="Genomic_DNA"/>
</dbReference>